<feature type="region of interest" description="Disordered" evidence="1">
    <location>
        <begin position="209"/>
        <end position="275"/>
    </location>
</feature>
<name>A0A9W6F592_9CHLO</name>
<reference evidence="2 3" key="1">
    <citation type="journal article" date="2023" name="Commun. Biol.">
        <title>Reorganization of the ancestral sex-determining regions during the evolution of trioecy in Pleodorina starrii.</title>
        <authorList>
            <person name="Takahashi K."/>
            <person name="Suzuki S."/>
            <person name="Kawai-Toyooka H."/>
            <person name="Yamamoto K."/>
            <person name="Hamaji T."/>
            <person name="Ootsuki R."/>
            <person name="Yamaguchi H."/>
            <person name="Kawachi M."/>
            <person name="Higashiyama T."/>
            <person name="Nozaki H."/>
        </authorList>
    </citation>
    <scope>NUCLEOTIDE SEQUENCE [LARGE SCALE GENOMIC DNA]</scope>
    <source>
        <strain evidence="2 3">NIES-4479</strain>
    </source>
</reference>
<keyword evidence="3" id="KW-1185">Reference proteome</keyword>
<evidence type="ECO:0000256" key="1">
    <source>
        <dbReference type="SAM" id="MobiDB-lite"/>
    </source>
</evidence>
<feature type="region of interest" description="Disordered" evidence="1">
    <location>
        <begin position="62"/>
        <end position="81"/>
    </location>
</feature>
<proteinExistence type="predicted"/>
<organism evidence="2 3">
    <name type="scientific">Pleodorina starrii</name>
    <dbReference type="NCBI Taxonomy" id="330485"/>
    <lineage>
        <taxon>Eukaryota</taxon>
        <taxon>Viridiplantae</taxon>
        <taxon>Chlorophyta</taxon>
        <taxon>core chlorophytes</taxon>
        <taxon>Chlorophyceae</taxon>
        <taxon>CS clade</taxon>
        <taxon>Chlamydomonadales</taxon>
        <taxon>Volvocaceae</taxon>
        <taxon>Pleodorina</taxon>
    </lineage>
</organism>
<evidence type="ECO:0000313" key="3">
    <source>
        <dbReference type="Proteomes" id="UP001165080"/>
    </source>
</evidence>
<feature type="compositionally biased region" description="Low complexity" evidence="1">
    <location>
        <begin position="72"/>
        <end position="81"/>
    </location>
</feature>
<feature type="compositionally biased region" description="Low complexity" evidence="1">
    <location>
        <begin position="414"/>
        <end position="459"/>
    </location>
</feature>
<dbReference type="OrthoDB" id="549351at2759"/>
<feature type="compositionally biased region" description="Low complexity" evidence="1">
    <location>
        <begin position="323"/>
        <end position="338"/>
    </location>
</feature>
<feature type="region of interest" description="Disordered" evidence="1">
    <location>
        <begin position="323"/>
        <end position="386"/>
    </location>
</feature>
<dbReference type="AlphaFoldDB" id="A0A9W6F592"/>
<gene>
    <name evidence="2" type="primary">PLEST007353</name>
    <name evidence="2" type="ORF">PLESTB_001141100</name>
</gene>
<protein>
    <submittedName>
        <fullName evidence="2">Uncharacterized protein</fullName>
    </submittedName>
</protein>
<sequence length="515" mass="52873">MGDNGTRHSQRAAAGLSKAIRRDYVRPDTQIVGPDGTVRYLGRRNESVDPVMAFHKYNPARRDARTGKRPKPGAAAAGAAATARRGGVKDVAFGRSARNDDADGGPLGGLLRGPRDLVNRIPFMHLAITAALAHRVWCFVTRRFFGSSDAAAAAARENGNRQLATRAANGEEEEYDDDEYDLDERTEELLAQMQHASMLPTMLRASLPRSHRTSLAKRAAQQYHSRPRGYRTAHQMMHGGPAPATANGAGGSGGRQAAGGSGRRQAQRRPLGKLEKMDLIVRQQVRAAMLAQQQQQEQRLHQQLGALEPGPAAAARLALPGPAVAPGAASSSSALSTGQCGPPPPQASTSGPLVPAAAATGALPPAPPHWLQAGPPPPPPPAFRALPPELRARFQGMRHPGAAALAPAVRAAAAGPPPVGLQEAQAAPGVSGSSGATTAAASGSAASGSGAGAAVQGPGEASGRGHGDMDAAAAGMVAAGEGDSEGAEVRLAVPRVARGVRFARKAVGQENEGET</sequence>
<feature type="region of interest" description="Disordered" evidence="1">
    <location>
        <begin position="414"/>
        <end position="468"/>
    </location>
</feature>
<evidence type="ECO:0000313" key="2">
    <source>
        <dbReference type="EMBL" id="GLC56744.1"/>
    </source>
</evidence>
<accession>A0A9W6F592</accession>
<feature type="compositionally biased region" description="Pro residues" evidence="1">
    <location>
        <begin position="364"/>
        <end position="382"/>
    </location>
</feature>
<dbReference type="Proteomes" id="UP001165080">
    <property type="component" value="Unassembled WGS sequence"/>
</dbReference>
<feature type="compositionally biased region" description="Gly residues" evidence="1">
    <location>
        <begin position="248"/>
        <end position="262"/>
    </location>
</feature>
<comment type="caution">
    <text evidence="2">The sequence shown here is derived from an EMBL/GenBank/DDBJ whole genome shotgun (WGS) entry which is preliminary data.</text>
</comment>
<feature type="compositionally biased region" description="Low complexity" evidence="1">
    <location>
        <begin position="351"/>
        <end position="363"/>
    </location>
</feature>
<dbReference type="EMBL" id="BRXU01000016">
    <property type="protein sequence ID" value="GLC56744.1"/>
    <property type="molecule type" value="Genomic_DNA"/>
</dbReference>